<dbReference type="PRINTS" id="PR01576">
    <property type="entry name" value="PDEFORMYLASE"/>
</dbReference>
<feature type="binding site" evidence="5">
    <location>
        <position position="126"/>
    </location>
    <ligand>
        <name>Fe cation</name>
        <dbReference type="ChEBI" id="CHEBI:24875"/>
    </ligand>
</feature>
<dbReference type="GO" id="GO:0042586">
    <property type="term" value="F:peptide deformylase activity"/>
    <property type="evidence" value="ECO:0007669"/>
    <property type="project" value="UniProtKB-UniRule"/>
</dbReference>
<sequence length="200" mass="23377">MDKSYFLQDQIPSNSWLVKDYKKEIIRTKSTKIIDPSNLSNDEELVLKKLIDFVTFSQDENNNNINNKDYLRPAVGLAAPQIGVNKDMFYVRFQLDNNKIEQYAMINTKLISTSTQIACLKNGEGCLSVDNDHLGFVPRHYKIVVEGYDWLTKQYLTLTLRNYQAIVFQHEMDHNIGVLYYDHINKTDPLYKDNSWIIIE</sequence>
<proteinExistence type="inferred from homology"/>
<comment type="catalytic activity">
    <reaction evidence="5">
        <text>N-terminal N-formyl-L-methionyl-[peptide] + H2O = N-terminal L-methionyl-[peptide] + formate</text>
        <dbReference type="Rhea" id="RHEA:24420"/>
        <dbReference type="Rhea" id="RHEA-COMP:10639"/>
        <dbReference type="Rhea" id="RHEA-COMP:10640"/>
        <dbReference type="ChEBI" id="CHEBI:15377"/>
        <dbReference type="ChEBI" id="CHEBI:15740"/>
        <dbReference type="ChEBI" id="CHEBI:49298"/>
        <dbReference type="ChEBI" id="CHEBI:64731"/>
        <dbReference type="EC" id="3.5.1.88"/>
    </reaction>
</comment>
<comment type="caution">
    <text evidence="6">The sequence shown here is derived from an EMBL/GenBank/DDBJ whole genome shotgun (WGS) entry which is preliminary data.</text>
</comment>
<evidence type="ECO:0000256" key="4">
    <source>
        <dbReference type="ARBA" id="ARBA00022917"/>
    </source>
</evidence>
<dbReference type="AlphaFoldDB" id="A0A084ERG5"/>
<dbReference type="GO" id="GO:0006412">
    <property type="term" value="P:translation"/>
    <property type="evidence" value="ECO:0007669"/>
    <property type="project" value="UniProtKB-UniRule"/>
</dbReference>
<dbReference type="Proteomes" id="UP000028533">
    <property type="component" value="Unassembled WGS sequence"/>
</dbReference>
<comment type="function">
    <text evidence="5">Removes the formyl group from the N-terminal Met of newly synthesized proteins. Requires at least a dipeptide for an efficient rate of reaction. N-terminal L-methionine is a prerequisite for activity but the enzyme has broad specificity at other positions.</text>
</comment>
<name>A0A084ERG5_MYCCA</name>
<organism evidence="6 7">
    <name type="scientific">Mycoplasma capricolum subsp. capricolum 14232</name>
    <dbReference type="NCBI Taxonomy" id="1188238"/>
    <lineage>
        <taxon>Bacteria</taxon>
        <taxon>Bacillati</taxon>
        <taxon>Mycoplasmatota</taxon>
        <taxon>Mollicutes</taxon>
        <taxon>Mycoplasmataceae</taxon>
        <taxon>Mycoplasma</taxon>
    </lineage>
</organism>
<comment type="cofactor">
    <cofactor evidence="5">
        <name>Fe(2+)</name>
        <dbReference type="ChEBI" id="CHEBI:29033"/>
    </cofactor>
    <text evidence="5">Binds 1 Fe(2+) ion.</text>
</comment>
<evidence type="ECO:0000256" key="5">
    <source>
        <dbReference type="HAMAP-Rule" id="MF_00163"/>
    </source>
</evidence>
<dbReference type="InterPro" id="IPR023635">
    <property type="entry name" value="Peptide_deformylase"/>
</dbReference>
<gene>
    <name evidence="6" type="primary">pdf</name>
    <name evidence="5" type="synonym">def</name>
    <name evidence="6" type="ORF">MCAPa_1330</name>
</gene>
<evidence type="ECO:0000256" key="3">
    <source>
        <dbReference type="ARBA" id="ARBA00022801"/>
    </source>
</evidence>
<dbReference type="InterPro" id="IPR036821">
    <property type="entry name" value="Peptide_deformylase_sf"/>
</dbReference>
<dbReference type="RefSeq" id="WP_036431179.1">
    <property type="nucleotide sequence ID" value="NZ_JFDO01000004.1"/>
</dbReference>
<protein>
    <recommendedName>
        <fullName evidence="5">Peptide deformylase</fullName>
        <shortName evidence="5">PDF</shortName>
        <ecNumber evidence="5">3.5.1.88</ecNumber>
    </recommendedName>
    <alternativeName>
        <fullName evidence="5">Polypeptide deformylase</fullName>
    </alternativeName>
</protein>
<evidence type="ECO:0000256" key="2">
    <source>
        <dbReference type="ARBA" id="ARBA00022723"/>
    </source>
</evidence>
<feature type="binding site" evidence="5">
    <location>
        <position position="170"/>
    </location>
    <ligand>
        <name>Fe cation</name>
        <dbReference type="ChEBI" id="CHEBI:24875"/>
    </ligand>
</feature>
<reference evidence="6 7" key="1">
    <citation type="submission" date="2014-02" db="EMBL/GenBank/DDBJ databases">
        <title>Genome sequence of Mycoplasma capricolum subsp. capricolum strain 14232.</title>
        <authorList>
            <person name="Sirand-Pugnet P."/>
            <person name="Breton M."/>
            <person name="Dordet-Frisoni E."/>
            <person name="Baranowski E."/>
            <person name="Barre A."/>
            <person name="Couture C."/>
            <person name="Dupuy V."/>
            <person name="Gaurivaud P."/>
            <person name="Jacob D."/>
            <person name="Lemaitre C."/>
            <person name="Manso-Silvan L."/>
            <person name="Nikolski M."/>
            <person name="Nouvel L.-X."/>
            <person name="Poumarat F."/>
            <person name="Tardy F."/>
            <person name="Thebault P."/>
            <person name="Theil S."/>
            <person name="Citti C."/>
            <person name="Thiaucourt F."/>
            <person name="Blanchard A."/>
        </authorList>
    </citation>
    <scope>NUCLEOTIDE SEQUENCE [LARGE SCALE GENOMIC DNA]</scope>
    <source>
        <strain evidence="6 7">14232</strain>
    </source>
</reference>
<dbReference type="EC" id="3.5.1.88" evidence="5"/>
<feature type="binding site" evidence="5">
    <location>
        <position position="174"/>
    </location>
    <ligand>
        <name>Fe cation</name>
        <dbReference type="ChEBI" id="CHEBI:24875"/>
    </ligand>
</feature>
<evidence type="ECO:0000313" key="7">
    <source>
        <dbReference type="Proteomes" id="UP000028533"/>
    </source>
</evidence>
<dbReference type="PIRSF" id="PIRSF004749">
    <property type="entry name" value="Pep_def"/>
    <property type="match status" value="1"/>
</dbReference>
<keyword evidence="3 5" id="KW-0378">Hydrolase</keyword>
<dbReference type="PANTHER" id="PTHR10458">
    <property type="entry name" value="PEPTIDE DEFORMYLASE"/>
    <property type="match status" value="1"/>
</dbReference>
<dbReference type="EMBL" id="JFDO01000004">
    <property type="protein sequence ID" value="KEZ20557.1"/>
    <property type="molecule type" value="Genomic_DNA"/>
</dbReference>
<comment type="similarity">
    <text evidence="1 5">Belongs to the polypeptide deformylase family.</text>
</comment>
<dbReference type="HAMAP" id="MF_00163">
    <property type="entry name" value="Pep_deformylase"/>
    <property type="match status" value="1"/>
</dbReference>
<evidence type="ECO:0000256" key="1">
    <source>
        <dbReference type="ARBA" id="ARBA00010759"/>
    </source>
</evidence>
<keyword evidence="4 5" id="KW-0648">Protein biosynthesis</keyword>
<keyword evidence="5" id="KW-0408">Iron</keyword>
<dbReference type="SUPFAM" id="SSF56420">
    <property type="entry name" value="Peptide deformylase"/>
    <property type="match status" value="1"/>
</dbReference>
<dbReference type="Gene3D" id="3.90.45.10">
    <property type="entry name" value="Peptide deformylase"/>
    <property type="match status" value="1"/>
</dbReference>
<dbReference type="GO" id="GO:0046872">
    <property type="term" value="F:metal ion binding"/>
    <property type="evidence" value="ECO:0007669"/>
    <property type="project" value="UniProtKB-KW"/>
</dbReference>
<dbReference type="PANTHER" id="PTHR10458:SF8">
    <property type="entry name" value="PEPTIDE DEFORMYLASE 2"/>
    <property type="match status" value="1"/>
</dbReference>
<keyword evidence="2 5" id="KW-0479">Metal-binding</keyword>
<feature type="active site" evidence="5">
    <location>
        <position position="171"/>
    </location>
</feature>
<accession>A0A084ERG5</accession>
<dbReference type="CDD" id="cd00487">
    <property type="entry name" value="Pep_deformylase"/>
    <property type="match status" value="1"/>
</dbReference>
<dbReference type="Pfam" id="PF01327">
    <property type="entry name" value="Pep_deformylase"/>
    <property type="match status" value="1"/>
</dbReference>
<dbReference type="NCBIfam" id="TIGR00079">
    <property type="entry name" value="pept_deformyl"/>
    <property type="match status" value="1"/>
</dbReference>
<evidence type="ECO:0000313" key="6">
    <source>
        <dbReference type="EMBL" id="KEZ20557.1"/>
    </source>
</evidence>